<evidence type="ECO:0000313" key="2">
    <source>
        <dbReference type="EMBL" id="KAK3690676.1"/>
    </source>
</evidence>
<organism evidence="2 3">
    <name type="scientific">Elysia crispata</name>
    <name type="common">lettuce slug</name>
    <dbReference type="NCBI Taxonomy" id="231223"/>
    <lineage>
        <taxon>Eukaryota</taxon>
        <taxon>Metazoa</taxon>
        <taxon>Spiralia</taxon>
        <taxon>Lophotrochozoa</taxon>
        <taxon>Mollusca</taxon>
        <taxon>Gastropoda</taxon>
        <taxon>Heterobranchia</taxon>
        <taxon>Euthyneura</taxon>
        <taxon>Panpulmonata</taxon>
        <taxon>Sacoglossa</taxon>
        <taxon>Placobranchoidea</taxon>
        <taxon>Plakobranchidae</taxon>
        <taxon>Elysia</taxon>
    </lineage>
</organism>
<evidence type="ECO:0000256" key="1">
    <source>
        <dbReference type="SAM" id="MobiDB-lite"/>
    </source>
</evidence>
<proteinExistence type="predicted"/>
<sequence length="216" mass="22668">MEEDSPRKKPGAGLALLKKLLAPSGGDSASPALSSPPGGAGSSPGKRFSLSVGDGGAGKSKWGDVTKRKASLMVLVQCPVPTAQWSVSRVLTVLCTQTSVASMTTMFVLEPIRVNFSILSCDPSSFSILSCDPSSFSILSCDPSSFSILSCDPVYFTRFFRHTSDSFLRTVATTCVWNCFNSAERVAALNSTRLKSPHSQSLPGLPAPLGAAACRV</sequence>
<feature type="compositionally biased region" description="Low complexity" evidence="1">
    <location>
        <begin position="22"/>
        <end position="37"/>
    </location>
</feature>
<evidence type="ECO:0000313" key="3">
    <source>
        <dbReference type="Proteomes" id="UP001283361"/>
    </source>
</evidence>
<keyword evidence="3" id="KW-1185">Reference proteome</keyword>
<dbReference type="EMBL" id="JAWDGP010008107">
    <property type="protein sequence ID" value="KAK3690676.1"/>
    <property type="molecule type" value="Genomic_DNA"/>
</dbReference>
<name>A0AAE0XDB1_9GAST</name>
<accession>A0AAE0XDB1</accession>
<dbReference type="Proteomes" id="UP001283361">
    <property type="component" value="Unassembled WGS sequence"/>
</dbReference>
<protein>
    <submittedName>
        <fullName evidence="2">Uncharacterized protein</fullName>
    </submittedName>
</protein>
<comment type="caution">
    <text evidence="2">The sequence shown here is derived from an EMBL/GenBank/DDBJ whole genome shotgun (WGS) entry which is preliminary data.</text>
</comment>
<gene>
    <name evidence="2" type="ORF">RRG08_061119</name>
</gene>
<reference evidence="2" key="1">
    <citation type="journal article" date="2023" name="G3 (Bethesda)">
        <title>A reference genome for the long-term kleptoplast-retaining sea slug Elysia crispata morphotype clarki.</title>
        <authorList>
            <person name="Eastman K.E."/>
            <person name="Pendleton A.L."/>
            <person name="Shaikh M.A."/>
            <person name="Suttiyut T."/>
            <person name="Ogas R."/>
            <person name="Tomko P."/>
            <person name="Gavelis G."/>
            <person name="Widhalm J.R."/>
            <person name="Wisecaver J.H."/>
        </authorList>
    </citation>
    <scope>NUCLEOTIDE SEQUENCE</scope>
    <source>
        <strain evidence="2">ECLA1</strain>
    </source>
</reference>
<dbReference type="AlphaFoldDB" id="A0AAE0XDB1"/>
<feature type="region of interest" description="Disordered" evidence="1">
    <location>
        <begin position="22"/>
        <end position="59"/>
    </location>
</feature>